<reference evidence="1 2" key="1">
    <citation type="submission" date="2019-04" db="EMBL/GenBank/DDBJ databases">
        <title>Friends and foes A comparative genomics study of 23 Aspergillus species from section Flavi.</title>
        <authorList>
            <consortium name="DOE Joint Genome Institute"/>
            <person name="Kjaerbolling I."/>
            <person name="Vesth T."/>
            <person name="Frisvad J.C."/>
            <person name="Nybo J.L."/>
            <person name="Theobald S."/>
            <person name="Kildgaard S."/>
            <person name="Isbrandt T."/>
            <person name="Kuo A."/>
            <person name="Sato A."/>
            <person name="Lyhne E.K."/>
            <person name="Kogle M.E."/>
            <person name="Wiebenga A."/>
            <person name="Kun R.S."/>
            <person name="Lubbers R.J."/>
            <person name="Makela M.R."/>
            <person name="Barry K."/>
            <person name="Chovatia M."/>
            <person name="Clum A."/>
            <person name="Daum C."/>
            <person name="Haridas S."/>
            <person name="He G."/>
            <person name="LaButti K."/>
            <person name="Lipzen A."/>
            <person name="Mondo S."/>
            <person name="Riley R."/>
            <person name="Salamov A."/>
            <person name="Simmons B.A."/>
            <person name="Magnuson J.K."/>
            <person name="Henrissat B."/>
            <person name="Mortensen U.H."/>
            <person name="Larsen T.O."/>
            <person name="Devries R.P."/>
            <person name="Grigoriev I.V."/>
            <person name="Machida M."/>
            <person name="Baker S.E."/>
            <person name="Andersen M.R."/>
        </authorList>
    </citation>
    <scope>NUCLEOTIDE SEQUENCE [LARGE SCALE GENOMIC DNA]</scope>
    <source>
        <strain evidence="1 2">CBS 117626</strain>
    </source>
</reference>
<dbReference type="Proteomes" id="UP000326950">
    <property type="component" value="Unassembled WGS sequence"/>
</dbReference>
<name>A0A5N6URL0_ASPTM</name>
<dbReference type="AlphaFoldDB" id="A0A5N6URL0"/>
<keyword evidence="2" id="KW-1185">Reference proteome</keyword>
<organism evidence="1 2">
    <name type="scientific">Aspergillus tamarii</name>
    <dbReference type="NCBI Taxonomy" id="41984"/>
    <lineage>
        <taxon>Eukaryota</taxon>
        <taxon>Fungi</taxon>
        <taxon>Dikarya</taxon>
        <taxon>Ascomycota</taxon>
        <taxon>Pezizomycotina</taxon>
        <taxon>Eurotiomycetes</taxon>
        <taxon>Eurotiomycetidae</taxon>
        <taxon>Eurotiales</taxon>
        <taxon>Aspergillaceae</taxon>
        <taxon>Aspergillus</taxon>
        <taxon>Aspergillus subgen. Circumdati</taxon>
    </lineage>
</organism>
<dbReference type="OrthoDB" id="288590at2759"/>
<proteinExistence type="predicted"/>
<gene>
    <name evidence="1" type="ORF">BDV40DRAFT_268193</name>
</gene>
<accession>A0A5N6URL0</accession>
<evidence type="ECO:0000313" key="1">
    <source>
        <dbReference type="EMBL" id="KAE8161279.1"/>
    </source>
</evidence>
<sequence length="94" mass="10739">MCCDLRVMPLPQEKDKVKLTVVYLMRPDTDSVFVNRNGKQWSSVNWHSMKYRLSVADLNSQASTNALTGRLGLDDLLKKRPNLQVSPKDTYIKA</sequence>
<protein>
    <submittedName>
        <fullName evidence="1">Uncharacterized protein</fullName>
    </submittedName>
</protein>
<dbReference type="EMBL" id="ML738644">
    <property type="protein sequence ID" value="KAE8161279.1"/>
    <property type="molecule type" value="Genomic_DNA"/>
</dbReference>
<evidence type="ECO:0000313" key="2">
    <source>
        <dbReference type="Proteomes" id="UP000326950"/>
    </source>
</evidence>